<name>A0ACA9LEY5_9GLOM</name>
<organism evidence="1 2">
    <name type="scientific">Acaulospora colombiana</name>
    <dbReference type="NCBI Taxonomy" id="27376"/>
    <lineage>
        <taxon>Eukaryota</taxon>
        <taxon>Fungi</taxon>
        <taxon>Fungi incertae sedis</taxon>
        <taxon>Mucoromycota</taxon>
        <taxon>Glomeromycotina</taxon>
        <taxon>Glomeromycetes</taxon>
        <taxon>Diversisporales</taxon>
        <taxon>Acaulosporaceae</taxon>
        <taxon>Acaulospora</taxon>
    </lineage>
</organism>
<accession>A0ACA9LEY5</accession>
<dbReference type="Proteomes" id="UP000789525">
    <property type="component" value="Unassembled WGS sequence"/>
</dbReference>
<comment type="caution">
    <text evidence="1">The sequence shown here is derived from an EMBL/GenBank/DDBJ whole genome shotgun (WGS) entry which is preliminary data.</text>
</comment>
<reference evidence="1" key="1">
    <citation type="submission" date="2021-06" db="EMBL/GenBank/DDBJ databases">
        <authorList>
            <person name="Kallberg Y."/>
            <person name="Tangrot J."/>
            <person name="Rosling A."/>
        </authorList>
    </citation>
    <scope>NUCLEOTIDE SEQUENCE</scope>
    <source>
        <strain evidence="1">CL356</strain>
    </source>
</reference>
<proteinExistence type="predicted"/>
<evidence type="ECO:0000313" key="2">
    <source>
        <dbReference type="Proteomes" id="UP000789525"/>
    </source>
</evidence>
<feature type="non-terminal residue" evidence="1">
    <location>
        <position position="108"/>
    </location>
</feature>
<sequence>KIKVTVPIDESLALNLPEVKIGRVQTVQWNASGIAGNPELLVQVYSVFLTIPISTYLPVWTKPQTATLSDGSLQFTVDPETFKPDTWYIIRVWEANNEDIYGVSDPFL</sequence>
<evidence type="ECO:0000313" key="1">
    <source>
        <dbReference type="EMBL" id="CAG8526408.1"/>
    </source>
</evidence>
<feature type="non-terminal residue" evidence="1">
    <location>
        <position position="1"/>
    </location>
</feature>
<keyword evidence="2" id="KW-1185">Reference proteome</keyword>
<dbReference type="EMBL" id="CAJVPT010005993">
    <property type="protein sequence ID" value="CAG8526408.1"/>
    <property type="molecule type" value="Genomic_DNA"/>
</dbReference>
<protein>
    <submittedName>
        <fullName evidence="1">7675_t:CDS:1</fullName>
    </submittedName>
</protein>
<gene>
    <name evidence="1" type="ORF">ACOLOM_LOCUS3884</name>
</gene>